<dbReference type="Proteomes" id="UP001430953">
    <property type="component" value="Unassembled WGS sequence"/>
</dbReference>
<evidence type="ECO:0000313" key="3">
    <source>
        <dbReference type="EMBL" id="KAL0117179.1"/>
    </source>
</evidence>
<name>A0AAW2FR09_9HYME</name>
<feature type="transmembrane region" description="Helical" evidence="1">
    <location>
        <begin position="35"/>
        <end position="62"/>
    </location>
</feature>
<proteinExistence type="predicted"/>
<keyword evidence="1" id="KW-0472">Membrane</keyword>
<sequence>MNDLVDCARSLFSLFFFFSCSLARSLSVPPSLSLCLSICLCAYVCLPHAYLTYVYLVWFYSFDSLPQWRTRRQFTYGLPVRTHPRTSDRYLFIEAYFIPLRLTPAYCKER</sequence>
<protein>
    <recommendedName>
        <fullName evidence="5">Secreted protein</fullName>
    </recommendedName>
</protein>
<dbReference type="EMBL" id="JADYXP020000009">
    <property type="protein sequence ID" value="KAL0117179.1"/>
    <property type="molecule type" value="Genomic_DNA"/>
</dbReference>
<reference evidence="3 4" key="1">
    <citation type="submission" date="2023-03" db="EMBL/GenBank/DDBJ databases">
        <title>High recombination rates correlate with genetic variation in Cardiocondyla obscurior ants.</title>
        <authorList>
            <person name="Errbii M."/>
        </authorList>
    </citation>
    <scope>NUCLEOTIDE SEQUENCE [LARGE SCALE GENOMIC DNA]</scope>
    <source>
        <strain evidence="3">Alpha-2009</strain>
        <tissue evidence="3">Whole body</tissue>
    </source>
</reference>
<keyword evidence="1" id="KW-0812">Transmembrane</keyword>
<evidence type="ECO:0000313" key="4">
    <source>
        <dbReference type="Proteomes" id="UP001430953"/>
    </source>
</evidence>
<evidence type="ECO:0000256" key="1">
    <source>
        <dbReference type="SAM" id="Phobius"/>
    </source>
</evidence>
<gene>
    <name evidence="3" type="ORF">PUN28_010190</name>
</gene>
<keyword evidence="1" id="KW-1133">Transmembrane helix</keyword>
<evidence type="ECO:0008006" key="5">
    <source>
        <dbReference type="Google" id="ProtNLM"/>
    </source>
</evidence>
<keyword evidence="2" id="KW-0732">Signal</keyword>
<accession>A0AAW2FR09</accession>
<comment type="caution">
    <text evidence="3">The sequence shown here is derived from an EMBL/GenBank/DDBJ whole genome shotgun (WGS) entry which is preliminary data.</text>
</comment>
<dbReference type="AlphaFoldDB" id="A0AAW2FR09"/>
<organism evidence="3 4">
    <name type="scientific">Cardiocondyla obscurior</name>
    <dbReference type="NCBI Taxonomy" id="286306"/>
    <lineage>
        <taxon>Eukaryota</taxon>
        <taxon>Metazoa</taxon>
        <taxon>Ecdysozoa</taxon>
        <taxon>Arthropoda</taxon>
        <taxon>Hexapoda</taxon>
        <taxon>Insecta</taxon>
        <taxon>Pterygota</taxon>
        <taxon>Neoptera</taxon>
        <taxon>Endopterygota</taxon>
        <taxon>Hymenoptera</taxon>
        <taxon>Apocrita</taxon>
        <taxon>Aculeata</taxon>
        <taxon>Formicoidea</taxon>
        <taxon>Formicidae</taxon>
        <taxon>Myrmicinae</taxon>
        <taxon>Cardiocondyla</taxon>
    </lineage>
</organism>
<keyword evidence="4" id="KW-1185">Reference proteome</keyword>
<feature type="signal peptide" evidence="2">
    <location>
        <begin position="1"/>
        <end position="23"/>
    </location>
</feature>
<evidence type="ECO:0000256" key="2">
    <source>
        <dbReference type="SAM" id="SignalP"/>
    </source>
</evidence>
<feature type="chain" id="PRO_5043677147" description="Secreted protein" evidence="2">
    <location>
        <begin position="24"/>
        <end position="110"/>
    </location>
</feature>